<reference evidence="2 3" key="1">
    <citation type="submission" date="2016-07" db="EMBL/GenBank/DDBJ databases">
        <title>Pervasive Adenine N6-methylation of Active Genes in Fungi.</title>
        <authorList>
            <consortium name="DOE Joint Genome Institute"/>
            <person name="Mondo S.J."/>
            <person name="Dannebaum R.O."/>
            <person name="Kuo R.C."/>
            <person name="Labutti K."/>
            <person name="Haridas S."/>
            <person name="Kuo A."/>
            <person name="Salamov A."/>
            <person name="Ahrendt S.R."/>
            <person name="Lipzen A."/>
            <person name="Sullivan W."/>
            <person name="Andreopoulos W.B."/>
            <person name="Clum A."/>
            <person name="Lindquist E."/>
            <person name="Daum C."/>
            <person name="Ramamoorthy G.K."/>
            <person name="Gryganskyi A."/>
            <person name="Culley D."/>
            <person name="Magnuson J.K."/>
            <person name="James T.Y."/>
            <person name="O'Malley M.A."/>
            <person name="Stajich J.E."/>
            <person name="Spatafora J.W."/>
            <person name="Visel A."/>
            <person name="Grigoriev I.V."/>
        </authorList>
    </citation>
    <scope>NUCLEOTIDE SEQUENCE [LARGE SCALE GENOMIC DNA]</scope>
    <source>
        <strain evidence="2 3">NRRL 1336</strain>
    </source>
</reference>
<sequence length="264" mass="29305">MIMSKFLLVAQGGRYKEWLSLPCDLTINDSFADDLIQQFDMRRTGLHKDLEQEKQQQYQNQGSSSASSCQPIPISSAPSPPSPPSIPPKSSAAAATPTRNPRRSSAGERLRQSSALFRATLDSTWKNISRSHENLRNNSREDRQRQQQENDSDVIQIHSLPETIAIHTTITFPPITKKSSASSFSPLLLSPPSISQYPPKPLQYSPVTMPAEHSSTAKSSLPSPPKTLMHRLSMPALRPHASSSNNQHSAKIPFFIKRKKSSQL</sequence>
<gene>
    <name evidence="2" type="ORF">BCR42DRAFT_408877</name>
</gene>
<evidence type="ECO:0000313" key="3">
    <source>
        <dbReference type="Proteomes" id="UP000193560"/>
    </source>
</evidence>
<feature type="compositionally biased region" description="Low complexity" evidence="1">
    <location>
        <begin position="55"/>
        <end position="77"/>
    </location>
</feature>
<feature type="region of interest" description="Disordered" evidence="1">
    <location>
        <begin position="195"/>
        <end position="264"/>
    </location>
</feature>
<name>A0A1X2IRW4_9FUNG</name>
<protein>
    <submittedName>
        <fullName evidence="2">Uncharacterized protein</fullName>
    </submittedName>
</protein>
<feature type="region of interest" description="Disordered" evidence="1">
    <location>
        <begin position="129"/>
        <end position="156"/>
    </location>
</feature>
<organism evidence="2 3">
    <name type="scientific">Absidia repens</name>
    <dbReference type="NCBI Taxonomy" id="90262"/>
    <lineage>
        <taxon>Eukaryota</taxon>
        <taxon>Fungi</taxon>
        <taxon>Fungi incertae sedis</taxon>
        <taxon>Mucoromycota</taxon>
        <taxon>Mucoromycotina</taxon>
        <taxon>Mucoromycetes</taxon>
        <taxon>Mucorales</taxon>
        <taxon>Cunninghamellaceae</taxon>
        <taxon>Absidia</taxon>
    </lineage>
</organism>
<dbReference type="EMBL" id="MCGE01000006">
    <property type="protein sequence ID" value="ORZ20486.1"/>
    <property type="molecule type" value="Genomic_DNA"/>
</dbReference>
<evidence type="ECO:0000313" key="2">
    <source>
        <dbReference type="EMBL" id="ORZ20486.1"/>
    </source>
</evidence>
<keyword evidence="3" id="KW-1185">Reference proteome</keyword>
<accession>A0A1X2IRW4</accession>
<feature type="compositionally biased region" description="Basic and acidic residues" evidence="1">
    <location>
        <begin position="130"/>
        <end position="148"/>
    </location>
</feature>
<feature type="region of interest" description="Disordered" evidence="1">
    <location>
        <begin position="52"/>
        <end position="113"/>
    </location>
</feature>
<evidence type="ECO:0000256" key="1">
    <source>
        <dbReference type="SAM" id="MobiDB-lite"/>
    </source>
</evidence>
<feature type="compositionally biased region" description="Low complexity" evidence="1">
    <location>
        <begin position="88"/>
        <end position="99"/>
    </location>
</feature>
<proteinExistence type="predicted"/>
<dbReference type="Proteomes" id="UP000193560">
    <property type="component" value="Unassembled WGS sequence"/>
</dbReference>
<dbReference type="OrthoDB" id="2288614at2759"/>
<comment type="caution">
    <text evidence="2">The sequence shown here is derived from an EMBL/GenBank/DDBJ whole genome shotgun (WGS) entry which is preliminary data.</text>
</comment>
<feature type="compositionally biased region" description="Pro residues" evidence="1">
    <location>
        <begin position="78"/>
        <end position="87"/>
    </location>
</feature>
<dbReference type="AlphaFoldDB" id="A0A1X2IRW4"/>